<dbReference type="RefSeq" id="WP_189490504.1">
    <property type="nucleotide sequence ID" value="NZ_BMZG01000001.1"/>
</dbReference>
<dbReference type="InterPro" id="IPR023214">
    <property type="entry name" value="HAD_sf"/>
</dbReference>
<reference evidence="1" key="1">
    <citation type="journal article" date="2014" name="Int. J. Syst. Evol. Microbiol.">
        <title>Complete genome sequence of Corynebacterium casei LMG S-19264T (=DSM 44701T), isolated from a smear-ripened cheese.</title>
        <authorList>
            <consortium name="US DOE Joint Genome Institute (JGI-PGF)"/>
            <person name="Walter F."/>
            <person name="Albersmeier A."/>
            <person name="Kalinowski J."/>
            <person name="Ruckert C."/>
        </authorList>
    </citation>
    <scope>NUCLEOTIDE SEQUENCE</scope>
    <source>
        <strain evidence="1">KCTC 32501</strain>
    </source>
</reference>
<dbReference type="InterPro" id="IPR006379">
    <property type="entry name" value="HAD-SF_hydro_IIB"/>
</dbReference>
<dbReference type="NCBIfam" id="TIGR01484">
    <property type="entry name" value="HAD-SF-IIB"/>
    <property type="match status" value="1"/>
</dbReference>
<gene>
    <name evidence="1" type="ORF">GCM10009007_02350</name>
</gene>
<evidence type="ECO:0000313" key="2">
    <source>
        <dbReference type="Proteomes" id="UP000614287"/>
    </source>
</evidence>
<dbReference type="GO" id="GO:0000287">
    <property type="term" value="F:magnesium ion binding"/>
    <property type="evidence" value="ECO:0007669"/>
    <property type="project" value="TreeGrafter"/>
</dbReference>
<organism evidence="1 2">
    <name type="scientific">Formosimonas limnophila</name>
    <dbReference type="NCBI Taxonomy" id="1384487"/>
    <lineage>
        <taxon>Bacteria</taxon>
        <taxon>Pseudomonadati</taxon>
        <taxon>Pseudomonadota</taxon>
        <taxon>Betaproteobacteria</taxon>
        <taxon>Burkholderiales</taxon>
        <taxon>Burkholderiaceae</taxon>
        <taxon>Formosimonas</taxon>
    </lineage>
</organism>
<dbReference type="PANTHER" id="PTHR10000">
    <property type="entry name" value="PHOSPHOSERINE PHOSPHATASE"/>
    <property type="match status" value="1"/>
</dbReference>
<accession>A0A8J3CFM5</accession>
<sequence length="271" mass="30384">MKKIFFFDIDNTLLDHTTNQIPASALHAIEDLKKAGHVVAIATGRGYGHAAEFIDLVRPEYAITQNGAQIMHRHEVIEKNPLNHSELMRLFELMIDKNISYGISDGLGGHVSSFAQEVMNAMESVEISFQQDLRFYQAQDVFQAWMFFHESLDDVLIPELLARFPDFDYVRWHETAMDVLPKGINKLTGCQTVLRVAGMTTKQAYAFGDGLNDIEMLQGVGTGVAVGNAHPRLKAVADRHADHISNDGVAKMVRQLLIEFEQSVEQIVFTP</sequence>
<reference evidence="1" key="2">
    <citation type="submission" date="2020-09" db="EMBL/GenBank/DDBJ databases">
        <authorList>
            <person name="Sun Q."/>
            <person name="Kim S."/>
        </authorList>
    </citation>
    <scope>NUCLEOTIDE SEQUENCE</scope>
    <source>
        <strain evidence="1">KCTC 32501</strain>
    </source>
</reference>
<dbReference type="PANTHER" id="PTHR10000:SF25">
    <property type="entry name" value="PHOSPHATASE YKRA-RELATED"/>
    <property type="match status" value="1"/>
</dbReference>
<dbReference type="Pfam" id="PF08282">
    <property type="entry name" value="Hydrolase_3"/>
    <property type="match status" value="1"/>
</dbReference>
<protein>
    <submittedName>
        <fullName evidence="1">Phosphatase</fullName>
    </submittedName>
</protein>
<dbReference type="InterPro" id="IPR000150">
    <property type="entry name" value="Cof"/>
</dbReference>
<keyword evidence="2" id="KW-1185">Reference proteome</keyword>
<name>A0A8J3CFM5_9BURK</name>
<dbReference type="InterPro" id="IPR036412">
    <property type="entry name" value="HAD-like_sf"/>
</dbReference>
<dbReference type="Gene3D" id="3.40.50.1000">
    <property type="entry name" value="HAD superfamily/HAD-like"/>
    <property type="match status" value="1"/>
</dbReference>
<dbReference type="Proteomes" id="UP000614287">
    <property type="component" value="Unassembled WGS sequence"/>
</dbReference>
<dbReference type="GO" id="GO:0016791">
    <property type="term" value="F:phosphatase activity"/>
    <property type="evidence" value="ECO:0007669"/>
    <property type="project" value="TreeGrafter"/>
</dbReference>
<dbReference type="SFLD" id="SFLDG01140">
    <property type="entry name" value="C2.B:_Phosphomannomutase_and_P"/>
    <property type="match status" value="1"/>
</dbReference>
<dbReference type="AlphaFoldDB" id="A0A8J3CFM5"/>
<comment type="caution">
    <text evidence="1">The sequence shown here is derived from an EMBL/GenBank/DDBJ whole genome shotgun (WGS) entry which is preliminary data.</text>
</comment>
<dbReference type="SUPFAM" id="SSF56784">
    <property type="entry name" value="HAD-like"/>
    <property type="match status" value="1"/>
</dbReference>
<proteinExistence type="predicted"/>
<evidence type="ECO:0000313" key="1">
    <source>
        <dbReference type="EMBL" id="GHA65342.1"/>
    </source>
</evidence>
<dbReference type="GO" id="GO:0005829">
    <property type="term" value="C:cytosol"/>
    <property type="evidence" value="ECO:0007669"/>
    <property type="project" value="TreeGrafter"/>
</dbReference>
<dbReference type="Gene3D" id="3.30.1240.10">
    <property type="match status" value="1"/>
</dbReference>
<dbReference type="NCBIfam" id="TIGR00099">
    <property type="entry name" value="Cof-subfamily"/>
    <property type="match status" value="1"/>
</dbReference>
<dbReference type="SFLD" id="SFLDS00003">
    <property type="entry name" value="Haloacid_Dehalogenase"/>
    <property type="match status" value="1"/>
</dbReference>
<dbReference type="EMBL" id="BMZG01000001">
    <property type="protein sequence ID" value="GHA65342.1"/>
    <property type="molecule type" value="Genomic_DNA"/>
</dbReference>